<comment type="caution">
    <text evidence="2">The sequence shown here is derived from an EMBL/GenBank/DDBJ whole genome shotgun (WGS) entry which is preliminary data.</text>
</comment>
<keyword evidence="3" id="KW-1185">Reference proteome</keyword>
<feature type="region of interest" description="Disordered" evidence="1">
    <location>
        <begin position="123"/>
        <end position="155"/>
    </location>
</feature>
<dbReference type="Proteomes" id="UP000823588">
    <property type="component" value="Unassembled WGS sequence"/>
</dbReference>
<dbReference type="EMBL" id="JAGGKQ010000016">
    <property type="protein sequence ID" value="MBP1923136.1"/>
    <property type="molecule type" value="Genomic_DNA"/>
</dbReference>
<accession>A0A8T4GG10</accession>
<dbReference type="RefSeq" id="WP_209485892.1">
    <property type="nucleotide sequence ID" value="NZ_JAGGKQ010000016.1"/>
</dbReference>
<proteinExistence type="predicted"/>
<organism evidence="2 3">
    <name type="scientific">Halorubrum alkaliphilum</name>
    <dbReference type="NCBI Taxonomy" id="261290"/>
    <lineage>
        <taxon>Archaea</taxon>
        <taxon>Methanobacteriati</taxon>
        <taxon>Methanobacteriota</taxon>
        <taxon>Stenosarchaea group</taxon>
        <taxon>Halobacteria</taxon>
        <taxon>Halobacteriales</taxon>
        <taxon>Haloferacaceae</taxon>
        <taxon>Halorubrum</taxon>
    </lineage>
</organism>
<evidence type="ECO:0000313" key="2">
    <source>
        <dbReference type="EMBL" id="MBP1923136.1"/>
    </source>
</evidence>
<dbReference type="OrthoDB" id="330250at2157"/>
<evidence type="ECO:0000256" key="1">
    <source>
        <dbReference type="SAM" id="MobiDB-lite"/>
    </source>
</evidence>
<dbReference type="InterPro" id="IPR055708">
    <property type="entry name" value="DUF7284"/>
</dbReference>
<evidence type="ECO:0000313" key="3">
    <source>
        <dbReference type="Proteomes" id="UP000823588"/>
    </source>
</evidence>
<sequence>MTSTVVDVTVLLLCVSASVITLGIAGGGQGAGETGYTADDAADRLATETATITYPTPGAEDDSRTVHATLVEFLSMAIAAEEWDDTGAADRFRTRARTVVTDSLGPRTRVDVRHRFDRVETLAENADSPPVPTRSKTRTGAVRGGTENDEPTTVSTRDARAIGVGPEPPRDVEVTAAVVTHPVPERLESDEGRDDRLRVVVRVWY</sequence>
<gene>
    <name evidence="2" type="ORF">J2751_002174</name>
</gene>
<name>A0A8T4GG10_9EURY</name>
<dbReference type="AlphaFoldDB" id="A0A8T4GG10"/>
<reference evidence="2" key="1">
    <citation type="submission" date="2021-03" db="EMBL/GenBank/DDBJ databases">
        <title>Genomic Encyclopedia of Type Strains, Phase IV (KMG-IV): sequencing the most valuable type-strain genomes for metagenomic binning, comparative biology and taxonomic classification.</title>
        <authorList>
            <person name="Goeker M."/>
        </authorList>
    </citation>
    <scope>NUCLEOTIDE SEQUENCE</scope>
    <source>
        <strain evidence="2">DSM 23564</strain>
    </source>
</reference>
<protein>
    <submittedName>
        <fullName evidence="2">Uncharacterized protein</fullName>
    </submittedName>
</protein>
<dbReference type="Pfam" id="PF23955">
    <property type="entry name" value="DUF7284"/>
    <property type="match status" value="1"/>
</dbReference>